<keyword evidence="1" id="KW-1133">Transmembrane helix</keyword>
<dbReference type="KEGG" id="mpsy:CEK71_11505"/>
<organism evidence="2 3">
    <name type="scientific">Methylovulum psychrotolerans</name>
    <dbReference type="NCBI Taxonomy" id="1704499"/>
    <lineage>
        <taxon>Bacteria</taxon>
        <taxon>Pseudomonadati</taxon>
        <taxon>Pseudomonadota</taxon>
        <taxon>Gammaproteobacteria</taxon>
        <taxon>Methylococcales</taxon>
        <taxon>Methylococcaceae</taxon>
        <taxon>Methylovulum</taxon>
    </lineage>
</organism>
<sequence>MSGILSIILICVIVFPTMRRIAALLFIVWYFGWQIVLGMFVFVVVTSITLALGNKKQKLNYKNKAGASKNTDLTFSTQVYKKQGKPPKLTSEQQLCYRWATEHKFWRNSIRDEATFLKILNNPKVKLEKQYKNYLQKKEHESR</sequence>
<gene>
    <name evidence="2" type="ORF">CEK71_11505</name>
</gene>
<evidence type="ECO:0000313" key="3">
    <source>
        <dbReference type="Proteomes" id="UP000197019"/>
    </source>
</evidence>
<proteinExistence type="predicted"/>
<keyword evidence="1" id="KW-0472">Membrane</keyword>
<accession>A0A1Z4BZD4</accession>
<evidence type="ECO:0000256" key="1">
    <source>
        <dbReference type="SAM" id="Phobius"/>
    </source>
</evidence>
<dbReference type="Proteomes" id="UP000197019">
    <property type="component" value="Chromosome"/>
</dbReference>
<name>A0A1Z4BZD4_9GAMM</name>
<dbReference type="AlphaFoldDB" id="A0A1Z4BZD4"/>
<keyword evidence="1" id="KW-0812">Transmembrane</keyword>
<protein>
    <submittedName>
        <fullName evidence="2">Uncharacterized protein</fullName>
    </submittedName>
</protein>
<feature type="transmembrane region" description="Helical" evidence="1">
    <location>
        <begin position="29"/>
        <end position="52"/>
    </location>
</feature>
<evidence type="ECO:0000313" key="2">
    <source>
        <dbReference type="EMBL" id="ASF46647.1"/>
    </source>
</evidence>
<reference evidence="2 3" key="1">
    <citation type="submission" date="2017-06" db="EMBL/GenBank/DDBJ databases">
        <title>Genome Sequencing of the methanotroph Methylovulum psychrotolerants str. HV10-M2 isolated from a high-altitude environment.</title>
        <authorList>
            <person name="Mateos-Rivera A."/>
        </authorList>
    </citation>
    <scope>NUCLEOTIDE SEQUENCE [LARGE SCALE GENOMIC DNA]</scope>
    <source>
        <strain evidence="2 3">HV10_M2</strain>
    </source>
</reference>
<keyword evidence="3" id="KW-1185">Reference proteome</keyword>
<dbReference type="RefSeq" id="WP_088619519.1">
    <property type="nucleotide sequence ID" value="NZ_CP022129.1"/>
</dbReference>
<dbReference type="EMBL" id="CP022129">
    <property type="protein sequence ID" value="ASF46647.1"/>
    <property type="molecule type" value="Genomic_DNA"/>
</dbReference>